<keyword evidence="5" id="KW-0808">Transferase</keyword>
<evidence type="ECO:0000313" key="6">
    <source>
        <dbReference type="Proteomes" id="UP000005824"/>
    </source>
</evidence>
<keyword evidence="3" id="KW-0663">Pyridoxal phosphate</keyword>
<gene>
    <name evidence="5" type="ORF">CfE428DRAFT_0848</name>
</gene>
<evidence type="ECO:0000256" key="4">
    <source>
        <dbReference type="SAM" id="MobiDB-lite"/>
    </source>
</evidence>
<evidence type="ECO:0000256" key="1">
    <source>
        <dbReference type="ARBA" id="ARBA00001933"/>
    </source>
</evidence>
<dbReference type="InParanoid" id="B4CW11"/>
<accession>B4CW11</accession>
<dbReference type="Gene3D" id="3.90.1150.10">
    <property type="entry name" value="Aspartate Aminotransferase, domain 1"/>
    <property type="match status" value="1"/>
</dbReference>
<dbReference type="AlphaFoldDB" id="B4CW11"/>
<dbReference type="STRING" id="497964.CfE428DRAFT_0848"/>
<evidence type="ECO:0000256" key="2">
    <source>
        <dbReference type="ARBA" id="ARBA00022576"/>
    </source>
</evidence>
<dbReference type="EMBL" id="ABVL01000002">
    <property type="protein sequence ID" value="EDY21603.1"/>
    <property type="molecule type" value="Genomic_DNA"/>
</dbReference>
<keyword evidence="6" id="KW-1185">Reference proteome</keyword>
<name>B4CW11_9BACT</name>
<proteinExistence type="predicted"/>
<dbReference type="Proteomes" id="UP000005824">
    <property type="component" value="Unassembled WGS sequence"/>
</dbReference>
<dbReference type="Pfam" id="PF00202">
    <property type="entry name" value="Aminotran_3"/>
    <property type="match status" value="1"/>
</dbReference>
<comment type="cofactor">
    <cofactor evidence="1">
        <name>pyridoxal 5'-phosphate</name>
        <dbReference type="ChEBI" id="CHEBI:597326"/>
    </cofactor>
</comment>
<organism evidence="5 6">
    <name type="scientific">Chthoniobacter flavus Ellin428</name>
    <dbReference type="NCBI Taxonomy" id="497964"/>
    <lineage>
        <taxon>Bacteria</taxon>
        <taxon>Pseudomonadati</taxon>
        <taxon>Verrucomicrobiota</taxon>
        <taxon>Spartobacteria</taxon>
        <taxon>Chthoniobacterales</taxon>
        <taxon>Chthoniobacteraceae</taxon>
        <taxon>Chthoniobacter</taxon>
    </lineage>
</organism>
<dbReference type="PANTHER" id="PTHR11986">
    <property type="entry name" value="AMINOTRANSFERASE CLASS III"/>
    <property type="match status" value="1"/>
</dbReference>
<comment type="caution">
    <text evidence="5">The sequence shown here is derived from an EMBL/GenBank/DDBJ whole genome shotgun (WGS) entry which is preliminary data.</text>
</comment>
<dbReference type="GO" id="GO:0030170">
    <property type="term" value="F:pyridoxal phosphate binding"/>
    <property type="evidence" value="ECO:0007669"/>
    <property type="project" value="InterPro"/>
</dbReference>
<dbReference type="GO" id="GO:0042802">
    <property type="term" value="F:identical protein binding"/>
    <property type="evidence" value="ECO:0007669"/>
    <property type="project" value="TreeGrafter"/>
</dbReference>
<sequence>MPMPTPTTRELYDQYVIPTYARFDLRLARGRGTEVWDEDGKRYLDFGAGIAVTSIGHAHPRVIAAMQQQIATLVHTSNLYYTRPQALLAERLVRLTCTPAPPRGKVFFCNSGAEANEALYKLARKFGNDGAPPAPKHNVGETVGVNSYRHEIVTMIGSFHGRTLAGIAATGQEKVKKGFEPPVQGFSHVPFNDGPALLAAVQEPGTVAVLLEPIQGEIGVNPATADFSPNGAGPVRPSRPAAHVR</sequence>
<dbReference type="GO" id="GO:0008483">
    <property type="term" value="F:transaminase activity"/>
    <property type="evidence" value="ECO:0007669"/>
    <property type="project" value="UniProtKB-KW"/>
</dbReference>
<reference evidence="5 6" key="1">
    <citation type="journal article" date="2011" name="J. Bacteriol.">
        <title>Genome sequence of Chthoniobacter flavus Ellin428, an aerobic heterotrophic soil bacterium.</title>
        <authorList>
            <person name="Kant R."/>
            <person name="van Passel M.W."/>
            <person name="Palva A."/>
            <person name="Lucas S."/>
            <person name="Lapidus A."/>
            <person name="Glavina Del Rio T."/>
            <person name="Dalin E."/>
            <person name="Tice H."/>
            <person name="Bruce D."/>
            <person name="Goodwin L."/>
            <person name="Pitluck S."/>
            <person name="Larimer F.W."/>
            <person name="Land M.L."/>
            <person name="Hauser L."/>
            <person name="Sangwan P."/>
            <person name="de Vos W.M."/>
            <person name="Janssen P.H."/>
            <person name="Smidt H."/>
        </authorList>
    </citation>
    <scope>NUCLEOTIDE SEQUENCE [LARGE SCALE GENOMIC DNA]</scope>
    <source>
        <strain evidence="5 6">Ellin428</strain>
    </source>
</reference>
<dbReference type="InterPro" id="IPR015421">
    <property type="entry name" value="PyrdxlP-dep_Trfase_major"/>
</dbReference>
<dbReference type="InterPro" id="IPR005814">
    <property type="entry name" value="Aminotrans_3"/>
</dbReference>
<dbReference type="InterPro" id="IPR050103">
    <property type="entry name" value="Class-III_PLP-dep_AT"/>
</dbReference>
<dbReference type="Gene3D" id="3.40.640.10">
    <property type="entry name" value="Type I PLP-dependent aspartate aminotransferase-like (Major domain)"/>
    <property type="match status" value="1"/>
</dbReference>
<evidence type="ECO:0000256" key="3">
    <source>
        <dbReference type="ARBA" id="ARBA00022898"/>
    </source>
</evidence>
<dbReference type="InterPro" id="IPR015424">
    <property type="entry name" value="PyrdxlP-dep_Trfase"/>
</dbReference>
<dbReference type="InterPro" id="IPR015422">
    <property type="entry name" value="PyrdxlP-dep_Trfase_small"/>
</dbReference>
<keyword evidence="2 5" id="KW-0032">Aminotransferase</keyword>
<dbReference type="SUPFAM" id="SSF53383">
    <property type="entry name" value="PLP-dependent transferases"/>
    <property type="match status" value="1"/>
</dbReference>
<dbReference type="PANTHER" id="PTHR11986:SF113">
    <property type="entry name" value="SUCCINYLORNITHINE TRANSAMINASE"/>
    <property type="match status" value="1"/>
</dbReference>
<dbReference type="eggNOG" id="COG4992">
    <property type="taxonomic scope" value="Bacteria"/>
</dbReference>
<feature type="region of interest" description="Disordered" evidence="4">
    <location>
        <begin position="222"/>
        <end position="245"/>
    </location>
</feature>
<protein>
    <submittedName>
        <fullName evidence="5">Aminotransferase class-III</fullName>
    </submittedName>
</protein>
<evidence type="ECO:0000313" key="5">
    <source>
        <dbReference type="EMBL" id="EDY21603.1"/>
    </source>
</evidence>